<dbReference type="AlphaFoldDB" id="A0A1P8F4X1"/>
<dbReference type="EMBL" id="CP018258">
    <property type="protein sequence ID" value="APV43495.1"/>
    <property type="molecule type" value="Genomic_DNA"/>
</dbReference>
<organism evidence="1 2">
    <name type="scientific">Dehalogenimonas formicexedens</name>
    <dbReference type="NCBI Taxonomy" id="1839801"/>
    <lineage>
        <taxon>Bacteria</taxon>
        <taxon>Bacillati</taxon>
        <taxon>Chloroflexota</taxon>
        <taxon>Dehalococcoidia</taxon>
        <taxon>Dehalococcoidales</taxon>
        <taxon>Dehalococcoidaceae</taxon>
        <taxon>Dehalogenimonas</taxon>
    </lineage>
</organism>
<sequence length="38" mass="4470">MNSLNDRLYSNLYFDNTYFYASWVGKTLKKAAFITSIL</sequence>
<name>A0A1P8F4X1_9CHLR</name>
<keyword evidence="2" id="KW-1185">Reference proteome</keyword>
<dbReference type="Proteomes" id="UP000185934">
    <property type="component" value="Chromosome"/>
</dbReference>
<reference evidence="2" key="1">
    <citation type="submission" date="2016-11" db="EMBL/GenBank/DDBJ databases">
        <title>Dehalogenimonas formicexedens sp. nov., a chlorinated alkane respiring bacterium isolated from contaminated groundwater.</title>
        <authorList>
            <person name="Key T.A."/>
            <person name="Bowman K.S."/>
            <person name="Lee I."/>
            <person name="Chun J."/>
            <person name="Albuquerque L."/>
            <person name="da Costa M.S."/>
            <person name="Rainey F.A."/>
            <person name="Moe W.M."/>
        </authorList>
    </citation>
    <scope>NUCLEOTIDE SEQUENCE [LARGE SCALE GENOMIC DNA]</scope>
    <source>
        <strain evidence="2">NSZ-14</strain>
    </source>
</reference>
<proteinExistence type="predicted"/>
<dbReference type="KEGG" id="dfo:Dform_00132"/>
<accession>A0A1P8F4X1</accession>
<protein>
    <submittedName>
        <fullName evidence="1">Uncharacterized protein</fullName>
    </submittedName>
</protein>
<gene>
    <name evidence="1" type="ORF">Dform_00132</name>
</gene>
<evidence type="ECO:0000313" key="2">
    <source>
        <dbReference type="Proteomes" id="UP000185934"/>
    </source>
</evidence>
<evidence type="ECO:0000313" key="1">
    <source>
        <dbReference type="EMBL" id="APV43495.1"/>
    </source>
</evidence>